<evidence type="ECO:0000256" key="1">
    <source>
        <dbReference type="ARBA" id="ARBA00011925"/>
    </source>
</evidence>
<dbReference type="InterPro" id="IPR055135">
    <property type="entry name" value="PRMT_dom"/>
</dbReference>
<dbReference type="FunFam" id="3.40.50.150:FF:000003">
    <property type="entry name" value="Blast:Protein arginine N-methyltransferase 1"/>
    <property type="match status" value="1"/>
</dbReference>
<evidence type="ECO:0000313" key="8">
    <source>
        <dbReference type="EMBL" id="KAK6590669.1"/>
    </source>
</evidence>
<keyword evidence="3 6" id="KW-0808">Transferase</keyword>
<evidence type="ECO:0000313" key="9">
    <source>
        <dbReference type="Proteomes" id="UP001311799"/>
    </source>
</evidence>
<reference evidence="8 9" key="1">
    <citation type="submission" date="2023-10" db="EMBL/GenBank/DDBJ databases">
        <title>Comparative genomics analysis reveals potential genetic determinants of host preference in Cryptosporidium xiaoi.</title>
        <authorList>
            <person name="Xiao L."/>
            <person name="Li J."/>
        </authorList>
    </citation>
    <scope>NUCLEOTIDE SEQUENCE [LARGE SCALE GENOMIC DNA]</scope>
    <source>
        <strain evidence="8 9">52996</strain>
    </source>
</reference>
<name>A0AAV9Y1F0_9CRYT</name>
<dbReference type="InterPro" id="IPR029063">
    <property type="entry name" value="SAM-dependent_MTases_sf"/>
</dbReference>
<gene>
    <name evidence="8" type="ORF">RS030_142136</name>
</gene>
<evidence type="ECO:0000256" key="2">
    <source>
        <dbReference type="ARBA" id="ARBA00022603"/>
    </source>
</evidence>
<dbReference type="Gene3D" id="2.70.160.11">
    <property type="entry name" value="Hnrnp arginine n-methyltransferase1"/>
    <property type="match status" value="1"/>
</dbReference>
<feature type="domain" description="Protein arginine N-methyltransferase" evidence="7">
    <location>
        <begin position="150"/>
        <end position="311"/>
    </location>
</feature>
<sequence>MTSLDNYSRSYDDLLVHQLMLQDEERVEAYRKAFENNRELIKGKIVLDVGCGTGILSLLAAKFGAEMVYAIDGSNVSLLARKIVEDNDLSDKIKVIHGVVEEVELPVQKVDVIVSEWMGFYLLHEGMLDSVIFARDKWLDPNMGLMFPCKASIYASLVELEDFWVENIESLNNIQGFNYSSMKELVLAGYLKSPLILNVESKNVNNFTSDKLFEIDLYKVKTEDLDDFQTFFNVTVKNDTEFVNGFVLWFDVAFPGEGDNITILSTSPYNRPTHWKQTITLFKDHLEAKKGLSLKCYAHFFREKDTSKRSYTIIIEVSDAFMQQ</sequence>
<dbReference type="GO" id="GO:0032259">
    <property type="term" value="P:methylation"/>
    <property type="evidence" value="ECO:0007669"/>
    <property type="project" value="UniProtKB-KW"/>
</dbReference>
<dbReference type="Gene3D" id="3.40.50.150">
    <property type="entry name" value="Vaccinia Virus protein VP39"/>
    <property type="match status" value="1"/>
</dbReference>
<protein>
    <recommendedName>
        <fullName evidence="1">type I protein arginine methyltransferase</fullName>
        <ecNumber evidence="1">2.1.1.319</ecNumber>
    </recommendedName>
</protein>
<accession>A0AAV9Y1F0</accession>
<dbReference type="Pfam" id="PF22528">
    <property type="entry name" value="PRMT_C"/>
    <property type="match status" value="1"/>
</dbReference>
<keyword evidence="4 6" id="KW-0949">S-adenosyl-L-methionine</keyword>
<evidence type="ECO:0000256" key="5">
    <source>
        <dbReference type="ARBA" id="ARBA00049303"/>
    </source>
</evidence>
<dbReference type="SUPFAM" id="SSF53335">
    <property type="entry name" value="S-adenosyl-L-methionine-dependent methyltransferases"/>
    <property type="match status" value="1"/>
</dbReference>
<keyword evidence="2 6" id="KW-0489">Methyltransferase</keyword>
<evidence type="ECO:0000256" key="3">
    <source>
        <dbReference type="ARBA" id="ARBA00022679"/>
    </source>
</evidence>
<dbReference type="PROSITE" id="PS51678">
    <property type="entry name" value="SAM_MT_PRMT"/>
    <property type="match status" value="1"/>
</dbReference>
<organism evidence="8 9">
    <name type="scientific">Cryptosporidium xiaoi</name>
    <dbReference type="NCBI Taxonomy" id="659607"/>
    <lineage>
        <taxon>Eukaryota</taxon>
        <taxon>Sar</taxon>
        <taxon>Alveolata</taxon>
        <taxon>Apicomplexa</taxon>
        <taxon>Conoidasida</taxon>
        <taxon>Coccidia</taxon>
        <taxon>Eucoccidiorida</taxon>
        <taxon>Eimeriorina</taxon>
        <taxon>Cryptosporidiidae</taxon>
        <taxon>Cryptosporidium</taxon>
    </lineage>
</organism>
<keyword evidence="9" id="KW-1185">Reference proteome</keyword>
<comment type="caution">
    <text evidence="8">The sequence shown here is derived from an EMBL/GenBank/DDBJ whole genome shotgun (WGS) entry which is preliminary data.</text>
</comment>
<proteinExistence type="predicted"/>
<dbReference type="GO" id="GO:0042054">
    <property type="term" value="F:histone methyltransferase activity"/>
    <property type="evidence" value="ECO:0007669"/>
    <property type="project" value="TreeGrafter"/>
</dbReference>
<dbReference type="EMBL" id="JAWDEY010000005">
    <property type="protein sequence ID" value="KAK6590669.1"/>
    <property type="molecule type" value="Genomic_DNA"/>
</dbReference>
<dbReference type="CDD" id="cd02440">
    <property type="entry name" value="AdoMet_MTases"/>
    <property type="match status" value="1"/>
</dbReference>
<dbReference type="Proteomes" id="UP001311799">
    <property type="component" value="Unassembled WGS sequence"/>
</dbReference>
<dbReference type="EC" id="2.1.1.319" evidence="1"/>
<dbReference type="PANTHER" id="PTHR11006:SF4">
    <property type="entry name" value="PROTEIN ARGININE N-METHYLTRANSFERASE 7"/>
    <property type="match status" value="1"/>
</dbReference>
<dbReference type="AlphaFoldDB" id="A0AAV9Y1F0"/>
<evidence type="ECO:0000256" key="6">
    <source>
        <dbReference type="PROSITE-ProRule" id="PRU01015"/>
    </source>
</evidence>
<dbReference type="PANTHER" id="PTHR11006">
    <property type="entry name" value="PROTEIN ARGININE N-METHYLTRANSFERASE"/>
    <property type="match status" value="1"/>
</dbReference>
<dbReference type="InterPro" id="IPR025799">
    <property type="entry name" value="Arg_MeTrfase"/>
</dbReference>
<dbReference type="GO" id="GO:0035242">
    <property type="term" value="F:protein-arginine omega-N asymmetric methyltransferase activity"/>
    <property type="evidence" value="ECO:0007669"/>
    <property type="project" value="UniProtKB-EC"/>
</dbReference>
<evidence type="ECO:0000259" key="7">
    <source>
        <dbReference type="Pfam" id="PF22528"/>
    </source>
</evidence>
<dbReference type="Pfam" id="PF06325">
    <property type="entry name" value="PrmA"/>
    <property type="match status" value="1"/>
</dbReference>
<comment type="catalytic activity">
    <reaction evidence="5">
        <text>L-arginyl-[protein] + S-adenosyl-L-methionine = N(omega)-methyl-L-arginyl-[protein] + S-adenosyl-L-homocysteine + H(+)</text>
        <dbReference type="Rhea" id="RHEA:48100"/>
        <dbReference type="Rhea" id="RHEA-COMP:10532"/>
        <dbReference type="Rhea" id="RHEA-COMP:11990"/>
        <dbReference type="ChEBI" id="CHEBI:15378"/>
        <dbReference type="ChEBI" id="CHEBI:29965"/>
        <dbReference type="ChEBI" id="CHEBI:57856"/>
        <dbReference type="ChEBI" id="CHEBI:59789"/>
        <dbReference type="ChEBI" id="CHEBI:65280"/>
    </reaction>
    <physiologicalReaction direction="left-to-right" evidence="5">
        <dbReference type="Rhea" id="RHEA:48101"/>
    </physiologicalReaction>
</comment>
<evidence type="ECO:0000256" key="4">
    <source>
        <dbReference type="ARBA" id="ARBA00022691"/>
    </source>
</evidence>